<dbReference type="AlphaFoldDB" id="A0AA35STT9"/>
<dbReference type="GO" id="GO:0016887">
    <property type="term" value="F:ATP hydrolysis activity"/>
    <property type="evidence" value="ECO:0007669"/>
    <property type="project" value="InterPro"/>
</dbReference>
<feature type="compositionally biased region" description="Polar residues" evidence="9">
    <location>
        <begin position="119"/>
        <end position="140"/>
    </location>
</feature>
<name>A0AA35STT9_GEOBA</name>
<dbReference type="GO" id="GO:0005524">
    <property type="term" value="F:ATP binding"/>
    <property type="evidence" value="ECO:0007669"/>
    <property type="project" value="UniProtKB-KW"/>
</dbReference>
<dbReference type="SMART" id="SM00382">
    <property type="entry name" value="AAA"/>
    <property type="match status" value="1"/>
</dbReference>
<evidence type="ECO:0000256" key="1">
    <source>
        <dbReference type="ARBA" id="ARBA00004123"/>
    </source>
</evidence>
<reference evidence="11" key="1">
    <citation type="submission" date="2023-03" db="EMBL/GenBank/DDBJ databases">
        <authorList>
            <person name="Steffen K."/>
            <person name="Cardenas P."/>
        </authorList>
    </citation>
    <scope>NUCLEOTIDE SEQUENCE</scope>
</reference>
<feature type="non-terminal residue" evidence="11">
    <location>
        <position position="836"/>
    </location>
</feature>
<dbReference type="GO" id="GO:0005634">
    <property type="term" value="C:nucleus"/>
    <property type="evidence" value="ECO:0007669"/>
    <property type="project" value="UniProtKB-SubCell"/>
</dbReference>
<feature type="region of interest" description="Disordered" evidence="9">
    <location>
        <begin position="372"/>
        <end position="422"/>
    </location>
</feature>
<keyword evidence="6" id="KW-0539">Nucleus</keyword>
<feature type="compositionally biased region" description="Polar residues" evidence="9">
    <location>
        <begin position="46"/>
        <end position="56"/>
    </location>
</feature>
<feature type="region of interest" description="Disordered" evidence="9">
    <location>
        <begin position="300"/>
        <end position="327"/>
    </location>
</feature>
<dbReference type="CDD" id="cd00009">
    <property type="entry name" value="AAA"/>
    <property type="match status" value="1"/>
</dbReference>
<evidence type="ECO:0000256" key="5">
    <source>
        <dbReference type="ARBA" id="ARBA00023125"/>
    </source>
</evidence>
<keyword evidence="7" id="KW-0131">Cell cycle</keyword>
<feature type="compositionally biased region" description="Polar residues" evidence="9">
    <location>
        <begin position="148"/>
        <end position="157"/>
    </location>
</feature>
<dbReference type="PANTHER" id="PTHR46765">
    <property type="entry name" value="P-LOOP CONTAINING NUCLEOSIDE TRIPHOSPHATE HYDROLASES SUPERFAMILY PROTEIN"/>
    <property type="match status" value="1"/>
</dbReference>
<dbReference type="Gene3D" id="1.10.8.60">
    <property type="match status" value="1"/>
</dbReference>
<protein>
    <submittedName>
        <fullName evidence="11">Chromosome transmission fidelity protein 18 homolog</fullName>
    </submittedName>
</protein>
<dbReference type="InterPro" id="IPR047854">
    <property type="entry name" value="RFC_lid"/>
</dbReference>
<evidence type="ECO:0000256" key="9">
    <source>
        <dbReference type="SAM" id="MobiDB-lite"/>
    </source>
</evidence>
<dbReference type="EMBL" id="CASHTH010002808">
    <property type="protein sequence ID" value="CAI8035564.1"/>
    <property type="molecule type" value="Genomic_DNA"/>
</dbReference>
<evidence type="ECO:0000256" key="3">
    <source>
        <dbReference type="ARBA" id="ARBA00022741"/>
    </source>
</evidence>
<keyword evidence="4" id="KW-0067">ATP-binding</keyword>
<evidence type="ECO:0000313" key="11">
    <source>
        <dbReference type="EMBL" id="CAI8035564.1"/>
    </source>
</evidence>
<evidence type="ECO:0000256" key="7">
    <source>
        <dbReference type="ARBA" id="ARBA00023306"/>
    </source>
</evidence>
<dbReference type="Proteomes" id="UP001174909">
    <property type="component" value="Unassembled WGS sequence"/>
</dbReference>
<dbReference type="Gene3D" id="3.40.50.300">
    <property type="entry name" value="P-loop containing nucleotide triphosphate hydrolases"/>
    <property type="match status" value="1"/>
</dbReference>
<evidence type="ECO:0000313" key="12">
    <source>
        <dbReference type="Proteomes" id="UP001174909"/>
    </source>
</evidence>
<feature type="region of interest" description="Disordered" evidence="9">
    <location>
        <begin position="1"/>
        <end position="84"/>
    </location>
</feature>
<evidence type="ECO:0000256" key="2">
    <source>
        <dbReference type="ARBA" id="ARBA00022705"/>
    </source>
</evidence>
<keyword evidence="2" id="KW-0235">DNA replication</keyword>
<feature type="domain" description="AAA+ ATPase" evidence="10">
    <location>
        <begin position="444"/>
        <end position="578"/>
    </location>
</feature>
<feature type="compositionally biased region" description="Acidic residues" evidence="9">
    <location>
        <begin position="1"/>
        <end position="16"/>
    </location>
</feature>
<organism evidence="11 12">
    <name type="scientific">Geodia barretti</name>
    <name type="common">Barrett's horny sponge</name>
    <dbReference type="NCBI Taxonomy" id="519541"/>
    <lineage>
        <taxon>Eukaryota</taxon>
        <taxon>Metazoa</taxon>
        <taxon>Porifera</taxon>
        <taxon>Demospongiae</taxon>
        <taxon>Heteroscleromorpha</taxon>
        <taxon>Tetractinellida</taxon>
        <taxon>Astrophorina</taxon>
        <taxon>Geodiidae</taxon>
        <taxon>Geodia</taxon>
    </lineage>
</organism>
<dbReference type="Pfam" id="PF00004">
    <property type="entry name" value="AAA"/>
    <property type="match status" value="1"/>
</dbReference>
<dbReference type="GO" id="GO:0003677">
    <property type="term" value="F:DNA binding"/>
    <property type="evidence" value="ECO:0007669"/>
    <property type="project" value="UniProtKB-KW"/>
</dbReference>
<dbReference type="PANTHER" id="PTHR46765:SF1">
    <property type="entry name" value="P-LOOP CONTAINING NUCLEOSIDE TRIPHOSPHATE HYDROLASES SUPERFAMILY PROTEIN"/>
    <property type="match status" value="1"/>
</dbReference>
<feature type="compositionally biased region" description="Basic and acidic residues" evidence="9">
    <location>
        <begin position="63"/>
        <end position="72"/>
    </location>
</feature>
<proteinExistence type="inferred from homology"/>
<feature type="compositionally biased region" description="Gly residues" evidence="9">
    <location>
        <begin position="403"/>
        <end position="417"/>
    </location>
</feature>
<evidence type="ECO:0000256" key="8">
    <source>
        <dbReference type="ARBA" id="ARBA00043975"/>
    </source>
</evidence>
<dbReference type="InterPro" id="IPR027417">
    <property type="entry name" value="P-loop_NTPase"/>
</dbReference>
<keyword evidence="12" id="KW-1185">Reference proteome</keyword>
<dbReference type="SUPFAM" id="SSF52540">
    <property type="entry name" value="P-loop containing nucleoside triphosphate hydrolases"/>
    <property type="match status" value="1"/>
</dbReference>
<keyword evidence="5" id="KW-0238">DNA-binding</keyword>
<dbReference type="GO" id="GO:0006260">
    <property type="term" value="P:DNA replication"/>
    <property type="evidence" value="ECO:0007669"/>
    <property type="project" value="UniProtKB-KW"/>
</dbReference>
<comment type="caution">
    <text evidence="11">The sequence shown here is derived from an EMBL/GenBank/DDBJ whole genome shotgun (WGS) entry which is preliminary data.</text>
</comment>
<evidence type="ECO:0000259" key="10">
    <source>
        <dbReference type="SMART" id="SM00382"/>
    </source>
</evidence>
<comment type="similarity">
    <text evidence="8">Belongs to the activator 1 small subunits family. CTF18 subfamily.</text>
</comment>
<evidence type="ECO:0000256" key="6">
    <source>
        <dbReference type="ARBA" id="ARBA00023242"/>
    </source>
</evidence>
<sequence>MEDFEREYADELEMMTEESAHSAGPPSRRSLDFCSPALPRRKRSLSSESPLPTVSSAPPYKVRCVDKSHESELPPTQPQVTPTRPFVAFGSIRPSKFLPTTGHDGTVTCSPPCSPPLAIQTSDHNSQSPCNNDVMYTTPTKQEKENAKQTPSSTSKYQRALAPPESPNKDHSKKSNVSIVEKFNAVYRTLTTQPVTDDFEDEVVDDSYSPVLERRSTMEVVAPSSGVLTRAPASPHITVTASDGRRVYLKMQQSKQLSQSSLSIVSGCLLPVSFSQLRSAVREERRRRLIEQAEQVLNSLKSSVESESRPLLKDSEMTEEDGPKTKQSADNLWVDKYAPRHYTHLLSDDGINRTLLSWIKLWDETVFGHSSLSSSNGNVGTVSSTAKEKEGSKNRPSQHGSGDVRGGGTSWRGGLRGGKSEWRELGDPVTFSSVEALDESRRPKLKLALLCGAPGLGKTTLAHVIAQHAGYQAVEMNASDDRSADLFRQKLEATTQMQAVLTPNHRPTCLIIDEIDGAPTAAINVLIEMVKRKDSGKKKKTRQKILSRPVICICNDQYAPSLRQLKQFCLVLMFPPTLASRLASRLQQVTHQEHMISSISTLMALCEKSENDIRACLNTLQFISRQEQELTLGLVQNASVGQKDAQMGLFSLWKEIFQLPSTKRRSVGRLIGSINATSQGGQEMGASAARFYHMLSAASSCGEYEKVSNGLFENYLNIRFKDPNLEAICIGLDWVVFYDTLQQHIAQTQSYLFWGYLPFLSVTFHFLFAAPSKPYIRYPHTNFEMFQKKKQNNHLLSSVTMEAPPHIQRMLTSTQLALDMLCPILEIITPSFRPVS</sequence>
<keyword evidence="3" id="KW-0547">Nucleotide-binding</keyword>
<dbReference type="InterPro" id="IPR003959">
    <property type="entry name" value="ATPase_AAA_core"/>
</dbReference>
<feature type="region of interest" description="Disordered" evidence="9">
    <location>
        <begin position="118"/>
        <end position="175"/>
    </location>
</feature>
<feature type="compositionally biased region" description="Low complexity" evidence="9">
    <location>
        <begin position="372"/>
        <end position="385"/>
    </location>
</feature>
<comment type="subcellular location">
    <subcellularLocation>
        <location evidence="1">Nucleus</location>
    </subcellularLocation>
</comment>
<evidence type="ECO:0000256" key="4">
    <source>
        <dbReference type="ARBA" id="ARBA00022840"/>
    </source>
</evidence>
<gene>
    <name evidence="11" type="ORF">GBAR_LOCUS19932</name>
</gene>
<dbReference type="CDD" id="cd18140">
    <property type="entry name" value="HLD_clamp_RFC"/>
    <property type="match status" value="1"/>
</dbReference>
<feature type="compositionally biased region" description="Basic and acidic residues" evidence="9">
    <location>
        <begin position="304"/>
        <end position="324"/>
    </location>
</feature>
<dbReference type="InterPro" id="IPR003593">
    <property type="entry name" value="AAA+_ATPase"/>
</dbReference>
<accession>A0AA35STT9</accession>
<dbReference type="InterPro" id="IPR053016">
    <property type="entry name" value="CTF18-RFC_complex"/>
</dbReference>